<organism evidence="1 2">
    <name type="scientific">Athelia psychrophila</name>
    <dbReference type="NCBI Taxonomy" id="1759441"/>
    <lineage>
        <taxon>Eukaryota</taxon>
        <taxon>Fungi</taxon>
        <taxon>Dikarya</taxon>
        <taxon>Basidiomycota</taxon>
        <taxon>Agaricomycotina</taxon>
        <taxon>Agaricomycetes</taxon>
        <taxon>Agaricomycetidae</taxon>
        <taxon>Atheliales</taxon>
        <taxon>Atheliaceae</taxon>
        <taxon>Athelia</taxon>
    </lineage>
</organism>
<keyword evidence="2" id="KW-1185">Reference proteome</keyword>
<accession>A0A166PCH5</accession>
<proteinExistence type="predicted"/>
<dbReference type="EMBL" id="KV417517">
    <property type="protein sequence ID" value="KZP25947.1"/>
    <property type="molecule type" value="Genomic_DNA"/>
</dbReference>
<evidence type="ECO:0008006" key="3">
    <source>
        <dbReference type="Google" id="ProtNLM"/>
    </source>
</evidence>
<protein>
    <recommendedName>
        <fullName evidence="3">Protein kinase domain-containing protein</fullName>
    </recommendedName>
</protein>
<evidence type="ECO:0000313" key="1">
    <source>
        <dbReference type="EMBL" id="KZP25947.1"/>
    </source>
</evidence>
<dbReference type="Proteomes" id="UP000076532">
    <property type="component" value="Unassembled WGS sequence"/>
</dbReference>
<evidence type="ECO:0000313" key="2">
    <source>
        <dbReference type="Proteomes" id="UP000076532"/>
    </source>
</evidence>
<gene>
    <name evidence="1" type="ORF">FIBSPDRAFT_855236</name>
</gene>
<reference evidence="1 2" key="1">
    <citation type="journal article" date="2016" name="Mol. Biol. Evol.">
        <title>Comparative Genomics of Early-Diverging Mushroom-Forming Fungi Provides Insights into the Origins of Lignocellulose Decay Capabilities.</title>
        <authorList>
            <person name="Nagy L.G."/>
            <person name="Riley R."/>
            <person name="Tritt A."/>
            <person name="Adam C."/>
            <person name="Daum C."/>
            <person name="Floudas D."/>
            <person name="Sun H."/>
            <person name="Yadav J.S."/>
            <person name="Pangilinan J."/>
            <person name="Larsson K.H."/>
            <person name="Matsuura K."/>
            <person name="Barry K."/>
            <person name="Labutti K."/>
            <person name="Kuo R."/>
            <person name="Ohm R.A."/>
            <person name="Bhattacharya S.S."/>
            <person name="Shirouzu T."/>
            <person name="Yoshinaga Y."/>
            <person name="Martin F.M."/>
            <person name="Grigoriev I.V."/>
            <person name="Hibbett D.S."/>
        </authorList>
    </citation>
    <scope>NUCLEOTIDE SEQUENCE [LARGE SCALE GENOMIC DNA]</scope>
    <source>
        <strain evidence="1 2">CBS 109695</strain>
    </source>
</reference>
<dbReference type="AlphaFoldDB" id="A0A166PCH5"/>
<name>A0A166PCH5_9AGAM</name>
<sequence length="57" mass="6415">MDCGISELPDSDTVSDGLWEALNMLWIGNPKSRPCASFVQWQLDALGNDILYHLYKS</sequence>